<sequence length="66" mass="6784">MGPRTLEEASRALCLDSGPLDCPADAETHLGSGFVAGRPGGMGLDCRTLAIRVLHALEDGMTCQAA</sequence>
<evidence type="ECO:0000313" key="2">
    <source>
        <dbReference type="Proteomes" id="UP000578000"/>
    </source>
</evidence>
<dbReference type="Proteomes" id="UP000578000">
    <property type="component" value="Unassembled WGS sequence"/>
</dbReference>
<proteinExistence type="predicted"/>
<accession>A0A841QHT0</accession>
<evidence type="ECO:0000313" key="1">
    <source>
        <dbReference type="EMBL" id="MBB6457723.1"/>
    </source>
</evidence>
<keyword evidence="2" id="KW-1185">Reference proteome</keyword>
<gene>
    <name evidence="1" type="ORF">HNR55_002325</name>
</gene>
<name>A0A841QHT0_9PROT</name>
<dbReference type="AlphaFoldDB" id="A0A841QHT0"/>
<dbReference type="EMBL" id="JACHIE010000010">
    <property type="protein sequence ID" value="MBB6457723.1"/>
    <property type="molecule type" value="Genomic_DNA"/>
</dbReference>
<protein>
    <submittedName>
        <fullName evidence="1">Uncharacterized protein</fullName>
    </submittedName>
</protein>
<comment type="caution">
    <text evidence="1">The sequence shown here is derived from an EMBL/GenBank/DDBJ whole genome shotgun (WGS) entry which is preliminary data.</text>
</comment>
<organism evidence="1 2">
    <name type="scientific">Acetobacter lovaniensis</name>
    <dbReference type="NCBI Taxonomy" id="104100"/>
    <lineage>
        <taxon>Bacteria</taxon>
        <taxon>Pseudomonadati</taxon>
        <taxon>Pseudomonadota</taxon>
        <taxon>Alphaproteobacteria</taxon>
        <taxon>Acetobacterales</taxon>
        <taxon>Acetobacteraceae</taxon>
        <taxon>Acetobacter</taxon>
    </lineage>
</organism>
<reference evidence="1 2" key="1">
    <citation type="submission" date="2020-08" db="EMBL/GenBank/DDBJ databases">
        <title>Genomic Encyclopedia of Type Strains, Phase IV (KMG-IV): sequencing the most valuable type-strain genomes for metagenomic binning, comparative biology and taxonomic classification.</title>
        <authorList>
            <person name="Goeker M."/>
        </authorList>
    </citation>
    <scope>NUCLEOTIDE SEQUENCE [LARGE SCALE GENOMIC DNA]</scope>
    <source>
        <strain evidence="1 2">DSM 4491</strain>
    </source>
</reference>